<sequence length="466" mass="50943">MGPAAAQQTTCLLSCIELKELHESRWAGDVATTEDPEDAREVKDAQTEQDADVLRFHGAFSLPPVWIDRFRGSAFSCDDHTQTKTIFPDDEHHTIVDEGKVLDLIDAKYFDKTNPLGPKDSAERHVYNGVDIQDVRADLKSRSFSTQSAAYQELKTLSKYDPTGIDSQGYIAGVRMGDKVLFINHVDMRGKTSADAMRAVEDTGDREVELVVSEKEEKGPEMVKSFRLRKKKSSKSSLSYELIAASNQKKVGYIRLKEFDGRSGGDMADALKHLSSSDLLLLDLRGNPGGLLQEAIEISGYLLENVEGEPSKKVAWVQTRAGDLETILVPNGKTIDAETPLIVVVDRRTASASEVLTGSLQDYCRAYVIGSNKRSFGKGLIQGAFPLSDGSGLMLTIAKYFTPDFHDIQSQGIRPDETANLMSLRASLASGGLIPDSDALKDNMAECRASKTTAKMQQGPRRGGGS</sequence>
<dbReference type="InterPro" id="IPR004447">
    <property type="entry name" value="Peptidase_S41A"/>
</dbReference>
<dbReference type="GeneID" id="17296729"/>
<dbReference type="CDD" id="cd07560">
    <property type="entry name" value="Peptidase_S41_CPP"/>
    <property type="match status" value="1"/>
</dbReference>
<dbReference type="PaxDb" id="55529-EKX39966"/>
<evidence type="ECO:0000313" key="5">
    <source>
        <dbReference type="EMBL" id="EKX39966.1"/>
    </source>
</evidence>
<dbReference type="HOGENOM" id="CLU_587214_0_0_1"/>
<dbReference type="eggNOG" id="ENOG502QT7D">
    <property type="taxonomic scope" value="Eukaryota"/>
</dbReference>
<dbReference type="PANTHER" id="PTHR32060">
    <property type="entry name" value="TAIL-SPECIFIC PROTEASE"/>
    <property type="match status" value="1"/>
</dbReference>
<dbReference type="STRING" id="905079.L1IUM7"/>
<dbReference type="GO" id="GO:0004175">
    <property type="term" value="F:endopeptidase activity"/>
    <property type="evidence" value="ECO:0007669"/>
    <property type="project" value="TreeGrafter"/>
</dbReference>
<dbReference type="InterPro" id="IPR036034">
    <property type="entry name" value="PDZ_sf"/>
</dbReference>
<dbReference type="Pfam" id="PF03572">
    <property type="entry name" value="Peptidase_S41"/>
    <property type="match status" value="1"/>
</dbReference>
<organism evidence="5">
    <name type="scientific">Guillardia theta (strain CCMP2712)</name>
    <name type="common">Cryptophyte</name>
    <dbReference type="NCBI Taxonomy" id="905079"/>
    <lineage>
        <taxon>Eukaryota</taxon>
        <taxon>Cryptophyceae</taxon>
        <taxon>Pyrenomonadales</taxon>
        <taxon>Geminigeraceae</taxon>
        <taxon>Guillardia</taxon>
    </lineage>
</organism>
<dbReference type="Gene3D" id="2.30.42.10">
    <property type="match status" value="1"/>
</dbReference>
<dbReference type="Gene3D" id="3.30.750.44">
    <property type="match status" value="1"/>
</dbReference>
<feature type="domain" description="Tail specific protease" evidence="4">
    <location>
        <begin position="218"/>
        <end position="420"/>
    </location>
</feature>
<dbReference type="GO" id="GO:0008236">
    <property type="term" value="F:serine-type peptidase activity"/>
    <property type="evidence" value="ECO:0007669"/>
    <property type="project" value="UniProtKB-KW"/>
</dbReference>
<evidence type="ECO:0000313" key="6">
    <source>
        <dbReference type="EnsemblProtists" id="EKX39966"/>
    </source>
</evidence>
<evidence type="ECO:0000313" key="7">
    <source>
        <dbReference type="Proteomes" id="UP000011087"/>
    </source>
</evidence>
<protein>
    <recommendedName>
        <fullName evidence="4">Tail specific protease domain-containing protein</fullName>
    </recommendedName>
</protein>
<dbReference type="InterPro" id="IPR005151">
    <property type="entry name" value="Tail-specific_protease"/>
</dbReference>
<reference evidence="7" key="2">
    <citation type="submission" date="2012-11" db="EMBL/GenBank/DDBJ databases">
        <authorList>
            <person name="Kuo A."/>
            <person name="Curtis B.A."/>
            <person name="Tanifuji G."/>
            <person name="Burki F."/>
            <person name="Gruber A."/>
            <person name="Irimia M."/>
            <person name="Maruyama S."/>
            <person name="Arias M.C."/>
            <person name="Ball S.G."/>
            <person name="Gile G.H."/>
            <person name="Hirakawa Y."/>
            <person name="Hopkins J.F."/>
            <person name="Rensing S.A."/>
            <person name="Schmutz J."/>
            <person name="Symeonidi A."/>
            <person name="Elias M."/>
            <person name="Eveleigh R.J."/>
            <person name="Herman E.K."/>
            <person name="Klute M.J."/>
            <person name="Nakayama T."/>
            <person name="Obornik M."/>
            <person name="Reyes-Prieto A."/>
            <person name="Armbrust E.V."/>
            <person name="Aves S.J."/>
            <person name="Beiko R.G."/>
            <person name="Coutinho P."/>
            <person name="Dacks J.B."/>
            <person name="Durnford D.G."/>
            <person name="Fast N.M."/>
            <person name="Green B.R."/>
            <person name="Grisdale C."/>
            <person name="Hempe F."/>
            <person name="Henrissat B."/>
            <person name="Hoppner M.P."/>
            <person name="Ishida K.-I."/>
            <person name="Kim E."/>
            <person name="Koreny L."/>
            <person name="Kroth P.G."/>
            <person name="Liu Y."/>
            <person name="Malik S.-B."/>
            <person name="Maier U.G."/>
            <person name="McRose D."/>
            <person name="Mock T."/>
            <person name="Neilson J.A."/>
            <person name="Onodera N.T."/>
            <person name="Poole A.M."/>
            <person name="Pritham E.J."/>
            <person name="Richards T.A."/>
            <person name="Rocap G."/>
            <person name="Roy S.W."/>
            <person name="Sarai C."/>
            <person name="Schaack S."/>
            <person name="Shirato S."/>
            <person name="Slamovits C.H."/>
            <person name="Spencer D.F."/>
            <person name="Suzuki S."/>
            <person name="Worden A.Z."/>
            <person name="Zauner S."/>
            <person name="Barry K."/>
            <person name="Bell C."/>
            <person name="Bharti A.K."/>
            <person name="Crow J.A."/>
            <person name="Grimwood J."/>
            <person name="Kramer R."/>
            <person name="Lindquist E."/>
            <person name="Lucas S."/>
            <person name="Salamov A."/>
            <person name="McFadden G.I."/>
            <person name="Lane C.E."/>
            <person name="Keeling P.J."/>
            <person name="Gray M.W."/>
            <person name="Grigoriev I.V."/>
            <person name="Archibald J.M."/>
        </authorList>
    </citation>
    <scope>NUCLEOTIDE SEQUENCE</scope>
    <source>
        <strain evidence="7">CCMP2712</strain>
    </source>
</reference>
<dbReference type="SUPFAM" id="SSF52096">
    <property type="entry name" value="ClpP/crotonase"/>
    <property type="match status" value="1"/>
</dbReference>
<keyword evidence="7" id="KW-1185">Reference proteome</keyword>
<reference evidence="6" key="3">
    <citation type="submission" date="2016-03" db="UniProtKB">
        <authorList>
            <consortium name="EnsemblProtists"/>
        </authorList>
    </citation>
    <scope>IDENTIFICATION</scope>
</reference>
<dbReference type="OrthoDB" id="43580at2759"/>
<name>L1IUM7_GUITC</name>
<dbReference type="GO" id="GO:0006508">
    <property type="term" value="P:proteolysis"/>
    <property type="evidence" value="ECO:0007669"/>
    <property type="project" value="UniProtKB-KW"/>
</dbReference>
<dbReference type="PANTHER" id="PTHR32060:SF22">
    <property type="entry name" value="CARBOXYL-TERMINAL-PROCESSING PEPTIDASE 3, CHLOROPLASTIC"/>
    <property type="match status" value="1"/>
</dbReference>
<gene>
    <name evidence="5" type="ORF">GUITHDRAFT_113958</name>
</gene>
<dbReference type="SMART" id="SM00245">
    <property type="entry name" value="TSPc"/>
    <property type="match status" value="1"/>
</dbReference>
<dbReference type="Proteomes" id="UP000011087">
    <property type="component" value="Unassembled WGS sequence"/>
</dbReference>
<keyword evidence="1" id="KW-0645">Protease</keyword>
<proteinExistence type="predicted"/>
<dbReference type="InterPro" id="IPR029045">
    <property type="entry name" value="ClpP/crotonase-like_dom_sf"/>
</dbReference>
<dbReference type="AlphaFoldDB" id="L1IUM7"/>
<keyword evidence="3" id="KW-0720">Serine protease</keyword>
<keyword evidence="2" id="KW-0378">Hydrolase</keyword>
<dbReference type="EnsemblProtists" id="EKX39966">
    <property type="protein sequence ID" value="EKX39966"/>
    <property type="gene ID" value="GUITHDRAFT_113958"/>
</dbReference>
<evidence type="ECO:0000259" key="4">
    <source>
        <dbReference type="SMART" id="SM00245"/>
    </source>
</evidence>
<dbReference type="SUPFAM" id="SSF50156">
    <property type="entry name" value="PDZ domain-like"/>
    <property type="match status" value="1"/>
</dbReference>
<dbReference type="Gene3D" id="3.90.226.10">
    <property type="entry name" value="2-enoyl-CoA Hydratase, Chain A, domain 1"/>
    <property type="match status" value="1"/>
</dbReference>
<evidence type="ECO:0000256" key="3">
    <source>
        <dbReference type="ARBA" id="ARBA00022825"/>
    </source>
</evidence>
<evidence type="ECO:0000256" key="2">
    <source>
        <dbReference type="ARBA" id="ARBA00022801"/>
    </source>
</evidence>
<dbReference type="RefSeq" id="XP_005826946.1">
    <property type="nucleotide sequence ID" value="XM_005826889.1"/>
</dbReference>
<dbReference type="KEGG" id="gtt:GUITHDRAFT_113958"/>
<evidence type="ECO:0000256" key="1">
    <source>
        <dbReference type="ARBA" id="ARBA00022670"/>
    </source>
</evidence>
<dbReference type="EMBL" id="JH993035">
    <property type="protein sequence ID" value="EKX39966.1"/>
    <property type="molecule type" value="Genomic_DNA"/>
</dbReference>
<reference evidence="5 7" key="1">
    <citation type="journal article" date="2012" name="Nature">
        <title>Algal genomes reveal evolutionary mosaicism and the fate of nucleomorphs.</title>
        <authorList>
            <consortium name="DOE Joint Genome Institute"/>
            <person name="Curtis B.A."/>
            <person name="Tanifuji G."/>
            <person name="Burki F."/>
            <person name="Gruber A."/>
            <person name="Irimia M."/>
            <person name="Maruyama S."/>
            <person name="Arias M.C."/>
            <person name="Ball S.G."/>
            <person name="Gile G.H."/>
            <person name="Hirakawa Y."/>
            <person name="Hopkins J.F."/>
            <person name="Kuo A."/>
            <person name="Rensing S.A."/>
            <person name="Schmutz J."/>
            <person name="Symeonidi A."/>
            <person name="Elias M."/>
            <person name="Eveleigh R.J."/>
            <person name="Herman E.K."/>
            <person name="Klute M.J."/>
            <person name="Nakayama T."/>
            <person name="Obornik M."/>
            <person name="Reyes-Prieto A."/>
            <person name="Armbrust E.V."/>
            <person name="Aves S.J."/>
            <person name="Beiko R.G."/>
            <person name="Coutinho P."/>
            <person name="Dacks J.B."/>
            <person name="Durnford D.G."/>
            <person name="Fast N.M."/>
            <person name="Green B.R."/>
            <person name="Grisdale C.J."/>
            <person name="Hempel F."/>
            <person name="Henrissat B."/>
            <person name="Hoppner M.P."/>
            <person name="Ishida K."/>
            <person name="Kim E."/>
            <person name="Koreny L."/>
            <person name="Kroth P.G."/>
            <person name="Liu Y."/>
            <person name="Malik S.B."/>
            <person name="Maier U.G."/>
            <person name="McRose D."/>
            <person name="Mock T."/>
            <person name="Neilson J.A."/>
            <person name="Onodera N.T."/>
            <person name="Poole A.M."/>
            <person name="Pritham E.J."/>
            <person name="Richards T.A."/>
            <person name="Rocap G."/>
            <person name="Roy S.W."/>
            <person name="Sarai C."/>
            <person name="Schaack S."/>
            <person name="Shirato S."/>
            <person name="Slamovits C.H."/>
            <person name="Spencer D.F."/>
            <person name="Suzuki S."/>
            <person name="Worden A.Z."/>
            <person name="Zauner S."/>
            <person name="Barry K."/>
            <person name="Bell C."/>
            <person name="Bharti A.K."/>
            <person name="Crow J.A."/>
            <person name="Grimwood J."/>
            <person name="Kramer R."/>
            <person name="Lindquist E."/>
            <person name="Lucas S."/>
            <person name="Salamov A."/>
            <person name="McFadden G.I."/>
            <person name="Lane C.E."/>
            <person name="Keeling P.J."/>
            <person name="Gray M.W."/>
            <person name="Grigoriev I.V."/>
            <person name="Archibald J.M."/>
        </authorList>
    </citation>
    <scope>NUCLEOTIDE SEQUENCE</scope>
    <source>
        <strain evidence="5 7">CCMP2712</strain>
    </source>
</reference>
<accession>L1IUM7</accession>